<dbReference type="Proteomes" id="UP000658793">
    <property type="component" value="Unassembled WGS sequence"/>
</dbReference>
<reference evidence="3" key="1">
    <citation type="journal article" date="2019" name="Int. J. Syst. Evol. Microbiol.">
        <title>The Global Catalogue of Microorganisms (GCM) 10K type strain sequencing project: providing services to taxonomists for standard genome sequencing and annotation.</title>
        <authorList>
            <consortium name="The Broad Institute Genomics Platform"/>
            <consortium name="The Broad Institute Genome Sequencing Center for Infectious Disease"/>
            <person name="Wu L."/>
            <person name="Ma J."/>
        </authorList>
    </citation>
    <scope>NUCLEOTIDE SEQUENCE [LARGE SCALE GENOMIC DNA]</scope>
    <source>
        <strain evidence="3">CGMCC 1.12811</strain>
    </source>
</reference>
<gene>
    <name evidence="2" type="ORF">GCM10008015_29770</name>
</gene>
<proteinExistence type="predicted"/>
<keyword evidence="1" id="KW-0812">Transmembrane</keyword>
<keyword evidence="3" id="KW-1185">Reference proteome</keyword>
<organism evidence="2 3">
    <name type="scientific">Flavobacterium palustre</name>
    <dbReference type="NCBI Taxonomy" id="1476463"/>
    <lineage>
        <taxon>Bacteria</taxon>
        <taxon>Pseudomonadati</taxon>
        <taxon>Bacteroidota</taxon>
        <taxon>Flavobacteriia</taxon>
        <taxon>Flavobacteriales</taxon>
        <taxon>Flavobacteriaceae</taxon>
        <taxon>Flavobacterium</taxon>
    </lineage>
</organism>
<protein>
    <submittedName>
        <fullName evidence="2">Uncharacterized protein</fullName>
    </submittedName>
</protein>
<keyword evidence="1" id="KW-0472">Membrane</keyword>
<evidence type="ECO:0000313" key="2">
    <source>
        <dbReference type="EMBL" id="GGA87162.1"/>
    </source>
</evidence>
<dbReference type="EMBL" id="BMGA01000010">
    <property type="protein sequence ID" value="GGA87162.1"/>
    <property type="molecule type" value="Genomic_DNA"/>
</dbReference>
<evidence type="ECO:0000256" key="1">
    <source>
        <dbReference type="SAM" id="Phobius"/>
    </source>
</evidence>
<name>A0ABQ1HT45_9FLAO</name>
<evidence type="ECO:0000313" key="3">
    <source>
        <dbReference type="Proteomes" id="UP000658793"/>
    </source>
</evidence>
<feature type="transmembrane region" description="Helical" evidence="1">
    <location>
        <begin position="12"/>
        <end position="39"/>
    </location>
</feature>
<accession>A0ABQ1HT45</accession>
<sequence length="55" mass="6179">MIRIIKSEIIMLIGIIPMAPVAHLIPLFVMANITVIKLIKVKISCIKKLKIQITI</sequence>
<comment type="caution">
    <text evidence="2">The sequence shown here is derived from an EMBL/GenBank/DDBJ whole genome shotgun (WGS) entry which is preliminary data.</text>
</comment>
<keyword evidence="1" id="KW-1133">Transmembrane helix</keyword>